<proteinExistence type="predicted"/>
<comment type="caution">
    <text evidence="1">The sequence shown here is derived from an EMBL/GenBank/DDBJ whole genome shotgun (WGS) entry which is preliminary data.</text>
</comment>
<evidence type="ECO:0000313" key="1">
    <source>
        <dbReference type="EMBL" id="NJC26450.1"/>
    </source>
</evidence>
<dbReference type="RefSeq" id="WP_168037192.1">
    <property type="nucleotide sequence ID" value="NZ_JAATJH010000002.1"/>
</dbReference>
<reference evidence="1 2" key="1">
    <citation type="submission" date="2020-03" db="EMBL/GenBank/DDBJ databases">
        <title>Genomic Encyclopedia of Type Strains, Phase IV (KMG-IV): sequencing the most valuable type-strain genomes for metagenomic binning, comparative biology and taxonomic classification.</title>
        <authorList>
            <person name="Goeker M."/>
        </authorList>
    </citation>
    <scope>NUCLEOTIDE SEQUENCE [LARGE SCALE GENOMIC DNA]</scope>
    <source>
        <strain evidence="1 2">DSM 105096</strain>
    </source>
</reference>
<sequence length="324" mass="35112">MRQRLLFLGLLTTLGLSSLSGQQLSRYSMPWLDVVQFNPAYAGLDNSLSVTGSYRSQWSNLEGAPTGQRFSAHLPIYFLSSGFGIEAERDEIGARNLTTFGASYNYQIVRGNSVFSIGASARYESLGLNGSLLRTSDGIYEDPNTIIHNDALLPTGDVSQGALGIGAGVYYQGPTVEGGVSVKNLNAPVIGFEGLDYTLGRQYHGYLRARFDVLRAWEVLPFAYVISDGTQTQVSGGANLRYQENIFGGAAYRSGGSVSPDAIVLSGGFNLSDKVTVAYAYDLTLSELRTVNDGSHEITLKYNLRKRIGAGVPPPIIYYPRVKE</sequence>
<accession>A0ABX0XBK5</accession>
<dbReference type="EMBL" id="JAATJH010000002">
    <property type="protein sequence ID" value="NJC26450.1"/>
    <property type="molecule type" value="Genomic_DNA"/>
</dbReference>
<protein>
    <submittedName>
        <fullName evidence="1">Type IX secretion system PorP/SprF family membrane protein</fullName>
    </submittedName>
</protein>
<dbReference type="NCBIfam" id="TIGR03519">
    <property type="entry name" value="T9SS_PorP_fam"/>
    <property type="match status" value="1"/>
</dbReference>
<evidence type="ECO:0000313" key="2">
    <source>
        <dbReference type="Proteomes" id="UP000770785"/>
    </source>
</evidence>
<dbReference type="InterPro" id="IPR019861">
    <property type="entry name" value="PorP/SprF_Bacteroidetes"/>
</dbReference>
<gene>
    <name evidence="1" type="ORF">GGR27_001949</name>
</gene>
<organism evidence="1 2">
    <name type="scientific">Neolewinella antarctica</name>
    <dbReference type="NCBI Taxonomy" id="442734"/>
    <lineage>
        <taxon>Bacteria</taxon>
        <taxon>Pseudomonadati</taxon>
        <taxon>Bacteroidota</taxon>
        <taxon>Saprospiria</taxon>
        <taxon>Saprospirales</taxon>
        <taxon>Lewinellaceae</taxon>
        <taxon>Neolewinella</taxon>
    </lineage>
</organism>
<keyword evidence="2" id="KW-1185">Reference proteome</keyword>
<dbReference type="Proteomes" id="UP000770785">
    <property type="component" value="Unassembled WGS sequence"/>
</dbReference>
<name>A0ABX0XBK5_9BACT</name>
<dbReference type="Pfam" id="PF11751">
    <property type="entry name" value="PorP_SprF"/>
    <property type="match status" value="1"/>
</dbReference>